<dbReference type="PATRIC" id="fig|161398.10.peg.3045"/>
<dbReference type="EMBL" id="CP013187">
    <property type="protein sequence ID" value="ALO43470.1"/>
    <property type="molecule type" value="Genomic_DNA"/>
</dbReference>
<gene>
    <name evidence="1" type="ORF">PP2015_2987</name>
</gene>
<organism evidence="1 2">
    <name type="scientific">Pseudoalteromonas phenolica</name>
    <dbReference type="NCBI Taxonomy" id="161398"/>
    <lineage>
        <taxon>Bacteria</taxon>
        <taxon>Pseudomonadati</taxon>
        <taxon>Pseudomonadota</taxon>
        <taxon>Gammaproteobacteria</taxon>
        <taxon>Alteromonadales</taxon>
        <taxon>Pseudoalteromonadaceae</taxon>
        <taxon>Pseudoalteromonas</taxon>
    </lineage>
</organism>
<dbReference type="AlphaFoldDB" id="A0A0S2K5Y1"/>
<proteinExistence type="predicted"/>
<evidence type="ECO:0000313" key="2">
    <source>
        <dbReference type="Proteomes" id="UP000061457"/>
    </source>
</evidence>
<dbReference type="KEGG" id="pphe:PP2015_2987"/>
<reference evidence="1 2" key="1">
    <citation type="submission" date="2015-11" db="EMBL/GenBank/DDBJ databases">
        <authorList>
            <person name="Zhang Y."/>
            <person name="Guo Z."/>
        </authorList>
    </citation>
    <scope>NUCLEOTIDE SEQUENCE [LARGE SCALE GENOMIC DNA]</scope>
    <source>
        <strain evidence="1 2">KCTC 12086</strain>
    </source>
</reference>
<keyword evidence="2" id="KW-1185">Reference proteome</keyword>
<evidence type="ECO:0000313" key="1">
    <source>
        <dbReference type="EMBL" id="ALO43470.1"/>
    </source>
</evidence>
<dbReference type="Proteomes" id="UP000061457">
    <property type="component" value="Chromosome I"/>
</dbReference>
<dbReference type="STRING" id="161398.PP2015_2987"/>
<name>A0A0S2K5Y1_9GAMM</name>
<accession>A0A0S2K5Y1</accession>
<sequence length="46" mass="5230">MKVLNETLRLFSEIMGEWNLCHTAIFSRKLATLNTSFSAPNSTLWG</sequence>
<protein>
    <submittedName>
        <fullName evidence="1">Uncharacterized protein</fullName>
    </submittedName>
</protein>